<evidence type="ECO:0000313" key="1">
    <source>
        <dbReference type="EMBL" id="QED37560.1"/>
    </source>
</evidence>
<dbReference type="KEGG" id="anp:FK178_07390"/>
<dbReference type="OrthoDB" id="1146847at2"/>
<dbReference type="Gene3D" id="3.40.30.10">
    <property type="entry name" value="Glutaredoxin"/>
    <property type="match status" value="1"/>
</dbReference>
<dbReference type="RefSeq" id="WP_146832925.1">
    <property type="nucleotide sequence ID" value="NZ_CP042476.1"/>
</dbReference>
<accession>A0A5B8YHY6</accession>
<dbReference type="Proteomes" id="UP000321954">
    <property type="component" value="Chromosome"/>
</dbReference>
<protein>
    <recommendedName>
        <fullName evidence="3">Thioredoxin domain-containing protein</fullName>
    </recommendedName>
</protein>
<sequence>MKIKLIFSILVTLALHSCKNDSESKDIYFGGLIVNPTSKFVVLLKKDVVVDTFYLDSENKFGGKLINAEKGLYVFKHPPENQITYLEPGDSTLVFLNTLEFDESLTFSGNGAEKSNFLNTMYLLNQENNDLILKNYQLSPANFVAKTDSIREARINNLERTHNRKNFSDEFYKLALSTINYEYYDLRERYAYLLRKYSRETINQLPEDFHAYRKDISFNDEELEDYYVYLNLIDDYLRTRSLEYCAENNIKEAGCYELSDYKNIRRRIILVDSLIENERIKNIFVDRLAAQGIIFSKSREEIIAVLDLLKEIDYSGKRNEDFRQMGGIQNALLPGNNVGEMKLLTTNLDTIQLKDISNNPKITYHWSLNAQRHHKWQHKLINELRVKYPEIEFIGINIDRDQVSAWKNSVQNQSYNAEFEYKLPLMRVNEVLLKNYLNKLIFVDGKGKIVRGDVQINSLDHETSILEFLSQN</sequence>
<evidence type="ECO:0008006" key="3">
    <source>
        <dbReference type="Google" id="ProtNLM"/>
    </source>
</evidence>
<gene>
    <name evidence="1" type="ORF">FK178_07390</name>
</gene>
<organism evidence="1 2">
    <name type="scientific">Antarcticibacterium arcticum</name>
    <dbReference type="NCBI Taxonomy" id="2585771"/>
    <lineage>
        <taxon>Bacteria</taxon>
        <taxon>Pseudomonadati</taxon>
        <taxon>Bacteroidota</taxon>
        <taxon>Flavobacteriia</taxon>
        <taxon>Flavobacteriales</taxon>
        <taxon>Flavobacteriaceae</taxon>
        <taxon>Antarcticibacterium</taxon>
    </lineage>
</organism>
<keyword evidence="2" id="KW-1185">Reference proteome</keyword>
<dbReference type="EMBL" id="CP042476">
    <property type="protein sequence ID" value="QED37560.1"/>
    <property type="molecule type" value="Genomic_DNA"/>
</dbReference>
<evidence type="ECO:0000313" key="2">
    <source>
        <dbReference type="Proteomes" id="UP000321954"/>
    </source>
</evidence>
<dbReference type="AlphaFoldDB" id="A0A5B8YHY6"/>
<reference evidence="1 2" key="1">
    <citation type="submission" date="2019-08" db="EMBL/GenBank/DDBJ databases">
        <title>Antarcticibacterium arcticum sp. nov., a bacterium isolated from marine sediment of the Canadian Beaufort Sea.</title>
        <authorList>
            <person name="Lee Y.M."/>
            <person name="Baek K."/>
            <person name="Lee D.-H."/>
            <person name="Shin S.C."/>
            <person name="Jin Y.K."/>
            <person name="Park Y."/>
        </authorList>
    </citation>
    <scope>NUCLEOTIDE SEQUENCE [LARGE SCALE GENOMIC DNA]</scope>
    <source>
        <strain evidence="1 2">PAMC 28998</strain>
    </source>
</reference>
<name>A0A5B8YHY6_9FLAO</name>
<proteinExistence type="predicted"/>